<name>A0A511T4I6_MYXFU</name>
<keyword evidence="4" id="KW-1185">Reference proteome</keyword>
<reference evidence="2 5" key="2">
    <citation type="submission" date="2019-07" db="EMBL/GenBank/DDBJ databases">
        <title>Whole genome shotgun sequence of Myxococcus fulvus NBRC 100333.</title>
        <authorList>
            <person name="Hosoyama A."/>
            <person name="Uohara A."/>
            <person name="Ohji S."/>
            <person name="Ichikawa N."/>
        </authorList>
    </citation>
    <scope>NUCLEOTIDE SEQUENCE [LARGE SCALE GENOMIC DNA]</scope>
    <source>
        <strain evidence="2 5">NBRC 100333</strain>
    </source>
</reference>
<feature type="signal peptide" evidence="1">
    <location>
        <begin position="1"/>
        <end position="19"/>
    </location>
</feature>
<proteinExistence type="predicted"/>
<sequence length="459" mass="49596">MRLRKVLIACLALSGAAGCMDSAGAPALEQELAVSEAEATATRISASEASLELSFETMGTFETRNGVRSLVLKATANRYLQYVFSFVPDDAFGTANIISERRFEVVLPVGHELNSILSGLPLFITVNTFTGTPTQYTARIEVYPRFFDFRGTSPVWIDEKVDPVYVKHPISSLVYRGRADVLADGLLVTGPDGIPQVSRVDADTFKLDWSYSAVEQAMDPTTIPLAFNVIQGGQAVSQKTARLVPRVTSLAVTTGDPYEVWPTPGCLPAVYDCIHAQPAGTLDFGLCGSYRQVSRCQYVTNICDETPSTPFALTEIDASALEAARDAWNDGSNNGAWHGLDSISAYTTPRCSQPAASLRAAYDALQWPGYRDIPTFEAGTVTHRAGLANSILLSTNYYGDGAALLAAIDAFTGGGEVQAWLGTQEVPCHNCHEFNQFAVLYYPASRKVVVLRGYTGYDS</sequence>
<dbReference type="EMBL" id="FOIB01000005">
    <property type="protein sequence ID" value="SEU15191.1"/>
    <property type="molecule type" value="Genomic_DNA"/>
</dbReference>
<dbReference type="PROSITE" id="PS51257">
    <property type="entry name" value="PROKAR_LIPOPROTEIN"/>
    <property type="match status" value="1"/>
</dbReference>
<reference evidence="3 4" key="1">
    <citation type="submission" date="2016-10" db="EMBL/GenBank/DDBJ databases">
        <authorList>
            <person name="Varghese N."/>
            <person name="Submissions S."/>
        </authorList>
    </citation>
    <scope>NUCLEOTIDE SEQUENCE [LARGE SCALE GENOMIC DNA]</scope>
    <source>
        <strain evidence="3 4">DSM 16525</strain>
    </source>
</reference>
<evidence type="ECO:0000313" key="2">
    <source>
        <dbReference type="EMBL" id="GEN09081.1"/>
    </source>
</evidence>
<keyword evidence="1" id="KW-0732">Signal</keyword>
<evidence type="ECO:0000313" key="4">
    <source>
        <dbReference type="Proteomes" id="UP000183760"/>
    </source>
</evidence>
<comment type="caution">
    <text evidence="2">The sequence shown here is derived from an EMBL/GenBank/DDBJ whole genome shotgun (WGS) entry which is preliminary data.</text>
</comment>
<gene>
    <name evidence="2" type="ORF">MFU01_41180</name>
    <name evidence="3" type="ORF">SAMN05443572_105339</name>
</gene>
<feature type="chain" id="PRO_5022932390" description="Lipoprotein" evidence="1">
    <location>
        <begin position="20"/>
        <end position="459"/>
    </location>
</feature>
<dbReference type="Proteomes" id="UP000183760">
    <property type="component" value="Unassembled WGS sequence"/>
</dbReference>
<evidence type="ECO:0000256" key="1">
    <source>
        <dbReference type="SAM" id="SignalP"/>
    </source>
</evidence>
<protein>
    <recommendedName>
        <fullName evidence="6">Lipoprotein</fullName>
    </recommendedName>
</protein>
<evidence type="ECO:0000313" key="3">
    <source>
        <dbReference type="EMBL" id="SEU15191.1"/>
    </source>
</evidence>
<dbReference type="AlphaFoldDB" id="A0A511T4I6"/>
<organism evidence="2 5">
    <name type="scientific">Myxococcus fulvus</name>
    <dbReference type="NCBI Taxonomy" id="33"/>
    <lineage>
        <taxon>Bacteria</taxon>
        <taxon>Pseudomonadati</taxon>
        <taxon>Myxococcota</taxon>
        <taxon>Myxococcia</taxon>
        <taxon>Myxococcales</taxon>
        <taxon>Cystobacterineae</taxon>
        <taxon>Myxococcaceae</taxon>
        <taxon>Myxococcus</taxon>
    </lineage>
</organism>
<dbReference type="EMBL" id="BJXR01000031">
    <property type="protein sequence ID" value="GEN09081.1"/>
    <property type="molecule type" value="Genomic_DNA"/>
</dbReference>
<evidence type="ECO:0000313" key="5">
    <source>
        <dbReference type="Proteomes" id="UP000321514"/>
    </source>
</evidence>
<dbReference type="Proteomes" id="UP000321514">
    <property type="component" value="Unassembled WGS sequence"/>
</dbReference>
<accession>A0A511T4I6</accession>
<evidence type="ECO:0008006" key="6">
    <source>
        <dbReference type="Google" id="ProtNLM"/>
    </source>
</evidence>
<dbReference type="STRING" id="1334629.MFUL124B02_26905"/>